<dbReference type="Gene3D" id="3.40.50.720">
    <property type="entry name" value="NAD(P)-binding Rossmann-like Domain"/>
    <property type="match status" value="1"/>
</dbReference>
<protein>
    <recommendedName>
        <fullName evidence="6">TIGR01777 family protein</fullName>
    </recommendedName>
</protein>
<name>A0A1X7HPY8_9BACL</name>
<dbReference type="SUPFAM" id="SSF51735">
    <property type="entry name" value="NAD(P)-binding Rossmann-fold domains"/>
    <property type="match status" value="1"/>
</dbReference>
<evidence type="ECO:0008006" key="6">
    <source>
        <dbReference type="Google" id="ProtNLM"/>
    </source>
</evidence>
<feature type="domain" description="DUF1731" evidence="3">
    <location>
        <begin position="250"/>
        <end position="296"/>
    </location>
</feature>
<accession>A0A1X7HPY8</accession>
<dbReference type="Pfam" id="PF01370">
    <property type="entry name" value="Epimerase"/>
    <property type="match status" value="1"/>
</dbReference>
<dbReference type="CDD" id="cd05242">
    <property type="entry name" value="SDR_a8"/>
    <property type="match status" value="1"/>
</dbReference>
<dbReference type="Proteomes" id="UP000192940">
    <property type="component" value="Chromosome I"/>
</dbReference>
<proteinExistence type="inferred from homology"/>
<dbReference type="InterPro" id="IPR001509">
    <property type="entry name" value="Epimerase_deHydtase"/>
</dbReference>
<comment type="similarity">
    <text evidence="1">Belongs to the NAD(P)-dependent epimerase/dehydratase family. SDR39U1 subfamily.</text>
</comment>
<dbReference type="PANTHER" id="PTHR11092:SF0">
    <property type="entry name" value="EPIMERASE FAMILY PROTEIN SDR39U1"/>
    <property type="match status" value="1"/>
</dbReference>
<evidence type="ECO:0000313" key="5">
    <source>
        <dbReference type="Proteomes" id="UP000192940"/>
    </source>
</evidence>
<reference evidence="4 5" key="1">
    <citation type="submission" date="2017-04" db="EMBL/GenBank/DDBJ databases">
        <authorList>
            <person name="Afonso C.L."/>
            <person name="Miller P.J."/>
            <person name="Scott M.A."/>
            <person name="Spackman E."/>
            <person name="Goraichik I."/>
            <person name="Dimitrov K.M."/>
            <person name="Suarez D.L."/>
            <person name="Swayne D.E."/>
        </authorList>
    </citation>
    <scope>NUCLEOTIDE SEQUENCE [LARGE SCALE GENOMIC DNA]</scope>
    <source>
        <strain evidence="4 5">N3/975</strain>
    </source>
</reference>
<dbReference type="RefSeq" id="WP_208915498.1">
    <property type="nucleotide sequence ID" value="NZ_LT840184.1"/>
</dbReference>
<sequence>MKIAICGGTGFIGQGLCTRWVKEGHQIMIVTRSQPEKQVRDDQVAYVTWDDMKQNPQLFEDMDAVINLAGSSLSQRWSTKGKERILSSRQKTVAAVANLMRKLDRKPPVVIQASAMAIYGTSEDQTFDENSPSRVMDFPSSVVAEWEDAADDIQVDRLVKLRISVVLGNEGGAFPKMILPYKLGFGGKIGSGHQWMSWIHIMDIVNLIDFCIHHPDIKGPVNAASPHPVTNNEFGRTVAKVYHRPHWFPVPAFLLQSMLGELSLILLKGQRMVPVKAEERGFRFRYPQLAEALSDLKNNNN</sequence>
<dbReference type="STRING" id="1313296.SAMN05661091_4789"/>
<dbReference type="InterPro" id="IPR010099">
    <property type="entry name" value="SDR39U1"/>
</dbReference>
<evidence type="ECO:0000256" key="1">
    <source>
        <dbReference type="ARBA" id="ARBA00009353"/>
    </source>
</evidence>
<dbReference type="NCBIfam" id="TIGR01777">
    <property type="entry name" value="yfcH"/>
    <property type="match status" value="1"/>
</dbReference>
<dbReference type="AlphaFoldDB" id="A0A1X7HPY8"/>
<dbReference type="EMBL" id="LT840184">
    <property type="protein sequence ID" value="SMF89816.1"/>
    <property type="molecule type" value="Genomic_DNA"/>
</dbReference>
<organism evidence="4 5">
    <name type="scientific">Paenibacillus uliginis N3/975</name>
    <dbReference type="NCBI Taxonomy" id="1313296"/>
    <lineage>
        <taxon>Bacteria</taxon>
        <taxon>Bacillati</taxon>
        <taxon>Bacillota</taxon>
        <taxon>Bacilli</taxon>
        <taxon>Bacillales</taxon>
        <taxon>Paenibacillaceae</taxon>
        <taxon>Paenibacillus</taxon>
    </lineage>
</organism>
<evidence type="ECO:0000259" key="2">
    <source>
        <dbReference type="Pfam" id="PF01370"/>
    </source>
</evidence>
<dbReference type="InterPro" id="IPR013549">
    <property type="entry name" value="DUF1731"/>
</dbReference>
<dbReference type="Pfam" id="PF08338">
    <property type="entry name" value="DUF1731"/>
    <property type="match status" value="1"/>
</dbReference>
<gene>
    <name evidence="4" type="ORF">SAMN05661091_4789</name>
</gene>
<evidence type="ECO:0000313" key="4">
    <source>
        <dbReference type="EMBL" id="SMF89816.1"/>
    </source>
</evidence>
<evidence type="ECO:0000259" key="3">
    <source>
        <dbReference type="Pfam" id="PF08338"/>
    </source>
</evidence>
<feature type="domain" description="NAD-dependent epimerase/dehydratase" evidence="2">
    <location>
        <begin position="3"/>
        <end position="217"/>
    </location>
</feature>
<dbReference type="InterPro" id="IPR036291">
    <property type="entry name" value="NAD(P)-bd_dom_sf"/>
</dbReference>
<keyword evidence="5" id="KW-1185">Reference proteome</keyword>
<dbReference type="PANTHER" id="PTHR11092">
    <property type="entry name" value="SUGAR NUCLEOTIDE EPIMERASE RELATED"/>
    <property type="match status" value="1"/>
</dbReference>